<evidence type="ECO:0000313" key="2">
    <source>
        <dbReference type="Proteomes" id="UP000239203"/>
    </source>
</evidence>
<organism evidence="1 2">
    <name type="scientific">Actinokineospora auranticolor</name>
    <dbReference type="NCBI Taxonomy" id="155976"/>
    <lineage>
        <taxon>Bacteria</taxon>
        <taxon>Bacillati</taxon>
        <taxon>Actinomycetota</taxon>
        <taxon>Actinomycetes</taxon>
        <taxon>Pseudonocardiales</taxon>
        <taxon>Pseudonocardiaceae</taxon>
        <taxon>Actinokineospora</taxon>
    </lineage>
</organism>
<protein>
    <submittedName>
        <fullName evidence="1">Pantocin A family RiPP</fullName>
    </submittedName>
</protein>
<evidence type="ECO:0000313" key="1">
    <source>
        <dbReference type="EMBL" id="PPK65539.1"/>
    </source>
</evidence>
<proteinExistence type="predicted"/>
<keyword evidence="2" id="KW-1185">Reference proteome</keyword>
<accession>A0A2S6GK01</accession>
<gene>
    <name evidence="1" type="ORF">CLV40_11323</name>
</gene>
<dbReference type="Proteomes" id="UP000239203">
    <property type="component" value="Unassembled WGS sequence"/>
</dbReference>
<sequence length="31" mass="3593">MFQVETLEVRLSEISEEAVMYDSSEAIELED</sequence>
<reference evidence="1 2" key="1">
    <citation type="submission" date="2018-02" db="EMBL/GenBank/DDBJ databases">
        <title>Genomic Encyclopedia of Archaeal and Bacterial Type Strains, Phase II (KMG-II): from individual species to whole genera.</title>
        <authorList>
            <person name="Goeker M."/>
        </authorList>
    </citation>
    <scope>NUCLEOTIDE SEQUENCE [LARGE SCALE GENOMIC DNA]</scope>
    <source>
        <strain evidence="1 2">YU 961-1</strain>
    </source>
</reference>
<dbReference type="AlphaFoldDB" id="A0A2S6GK01"/>
<comment type="caution">
    <text evidence="1">The sequence shown here is derived from an EMBL/GenBank/DDBJ whole genome shotgun (WGS) entry which is preliminary data.</text>
</comment>
<dbReference type="EMBL" id="PTIX01000013">
    <property type="protein sequence ID" value="PPK65539.1"/>
    <property type="molecule type" value="Genomic_DNA"/>
</dbReference>
<name>A0A2S6GK01_9PSEU</name>